<keyword evidence="4 6" id="KW-1133">Transmembrane helix</keyword>
<comment type="subcellular location">
    <subcellularLocation>
        <location evidence="1">Cell membrane</location>
        <topology evidence="1">Multi-pass membrane protein</topology>
    </subcellularLocation>
</comment>
<evidence type="ECO:0000256" key="3">
    <source>
        <dbReference type="ARBA" id="ARBA00022692"/>
    </source>
</evidence>
<protein>
    <recommendedName>
        <fullName evidence="7">Mechanosensitive ion channel MscS domain-containing protein</fullName>
    </recommendedName>
</protein>
<gene>
    <name evidence="8" type="ORF">METZ01_LOCUS53008</name>
</gene>
<dbReference type="InterPro" id="IPR010920">
    <property type="entry name" value="LSM_dom_sf"/>
</dbReference>
<sequence>MQRMITGIGEFARGIAHQTVQGAATLIQSPSAGGAELLGMSSSTQGQVVISVLVIIILFVLRRALLAVVSRTVEDPASRYKWAKTSAYTASLIGLVVVIQIWFVALRSLSTFLGLLSAGLAIALRDVVADFAGWLFILFRRPFDLGDRIQIGTHAGDVIDRRIFQFSIMEIGNWVSADQSTGRVIHIPNQRVFLEPLANYSAGFPYLWNELEVLLTFESDWKQAKSLFKDITTEIMKDVVAEAEGPRKKADQRFLIHYRTLTPAVYTSVQESGVLLTVRYLCRPRERRGTGEDLWEEILQVVERTDSIEFAYPTQRRIVDSRSD</sequence>
<dbReference type="SUPFAM" id="SSF50182">
    <property type="entry name" value="Sm-like ribonucleoproteins"/>
    <property type="match status" value="1"/>
</dbReference>
<dbReference type="Pfam" id="PF00924">
    <property type="entry name" value="MS_channel_2nd"/>
    <property type="match status" value="1"/>
</dbReference>
<proteinExistence type="predicted"/>
<evidence type="ECO:0000256" key="2">
    <source>
        <dbReference type="ARBA" id="ARBA00022475"/>
    </source>
</evidence>
<evidence type="ECO:0000256" key="1">
    <source>
        <dbReference type="ARBA" id="ARBA00004651"/>
    </source>
</evidence>
<feature type="transmembrane region" description="Helical" evidence="6">
    <location>
        <begin position="112"/>
        <end position="139"/>
    </location>
</feature>
<dbReference type="Gene3D" id="3.30.70.100">
    <property type="match status" value="1"/>
</dbReference>
<organism evidence="8">
    <name type="scientific">marine metagenome</name>
    <dbReference type="NCBI Taxonomy" id="408172"/>
    <lineage>
        <taxon>unclassified sequences</taxon>
        <taxon>metagenomes</taxon>
        <taxon>ecological metagenomes</taxon>
    </lineage>
</organism>
<keyword evidence="5 6" id="KW-0472">Membrane</keyword>
<dbReference type="PANTHER" id="PTHR30566:SF5">
    <property type="entry name" value="MECHANOSENSITIVE ION CHANNEL PROTEIN 1, MITOCHONDRIAL-RELATED"/>
    <property type="match status" value="1"/>
</dbReference>
<dbReference type="PANTHER" id="PTHR30566">
    <property type="entry name" value="YNAI-RELATED MECHANOSENSITIVE ION CHANNEL"/>
    <property type="match status" value="1"/>
</dbReference>
<accession>A0A381S9J7</accession>
<feature type="domain" description="Mechanosensitive ion channel MscS" evidence="7">
    <location>
        <begin position="126"/>
        <end position="201"/>
    </location>
</feature>
<keyword evidence="3 6" id="KW-0812">Transmembrane</keyword>
<dbReference type="InterPro" id="IPR006685">
    <property type="entry name" value="MscS_channel_2nd"/>
</dbReference>
<evidence type="ECO:0000259" key="7">
    <source>
        <dbReference type="Pfam" id="PF00924"/>
    </source>
</evidence>
<evidence type="ECO:0000313" key="8">
    <source>
        <dbReference type="EMBL" id="SVA00154.1"/>
    </source>
</evidence>
<feature type="transmembrane region" description="Helical" evidence="6">
    <location>
        <begin position="87"/>
        <end position="106"/>
    </location>
</feature>
<feature type="transmembrane region" description="Helical" evidence="6">
    <location>
        <begin position="48"/>
        <end position="66"/>
    </location>
</feature>
<dbReference type="SUPFAM" id="SSF82689">
    <property type="entry name" value="Mechanosensitive channel protein MscS (YggB), C-terminal domain"/>
    <property type="match status" value="1"/>
</dbReference>
<dbReference type="AlphaFoldDB" id="A0A381S9J7"/>
<evidence type="ECO:0000256" key="5">
    <source>
        <dbReference type="ARBA" id="ARBA00023136"/>
    </source>
</evidence>
<name>A0A381S9J7_9ZZZZ</name>
<dbReference type="Gene3D" id="2.30.30.60">
    <property type="match status" value="1"/>
</dbReference>
<dbReference type="EMBL" id="UINC01002772">
    <property type="protein sequence ID" value="SVA00154.1"/>
    <property type="molecule type" value="Genomic_DNA"/>
</dbReference>
<dbReference type="InterPro" id="IPR011066">
    <property type="entry name" value="MscS_channel_C_sf"/>
</dbReference>
<evidence type="ECO:0000256" key="6">
    <source>
        <dbReference type="SAM" id="Phobius"/>
    </source>
</evidence>
<reference evidence="8" key="1">
    <citation type="submission" date="2018-05" db="EMBL/GenBank/DDBJ databases">
        <authorList>
            <person name="Lanie J.A."/>
            <person name="Ng W.-L."/>
            <person name="Kazmierczak K.M."/>
            <person name="Andrzejewski T.M."/>
            <person name="Davidsen T.M."/>
            <person name="Wayne K.J."/>
            <person name="Tettelin H."/>
            <person name="Glass J.I."/>
            <person name="Rusch D."/>
            <person name="Podicherti R."/>
            <person name="Tsui H.-C.T."/>
            <person name="Winkler M.E."/>
        </authorList>
    </citation>
    <scope>NUCLEOTIDE SEQUENCE</scope>
</reference>
<dbReference type="Gene3D" id="1.10.287.1260">
    <property type="match status" value="1"/>
</dbReference>
<evidence type="ECO:0000256" key="4">
    <source>
        <dbReference type="ARBA" id="ARBA00022989"/>
    </source>
</evidence>
<dbReference type="GO" id="GO:0005886">
    <property type="term" value="C:plasma membrane"/>
    <property type="evidence" value="ECO:0007669"/>
    <property type="project" value="UniProtKB-SubCell"/>
</dbReference>
<dbReference type="GO" id="GO:0055085">
    <property type="term" value="P:transmembrane transport"/>
    <property type="evidence" value="ECO:0007669"/>
    <property type="project" value="InterPro"/>
</dbReference>
<dbReference type="InterPro" id="IPR023408">
    <property type="entry name" value="MscS_beta-dom_sf"/>
</dbReference>
<keyword evidence="2" id="KW-1003">Cell membrane</keyword>